<evidence type="ECO:0000313" key="1">
    <source>
        <dbReference type="EMBL" id="MFC4159677.1"/>
    </source>
</evidence>
<keyword evidence="2" id="KW-1185">Reference proteome</keyword>
<dbReference type="EMBL" id="JBHSBU010000001">
    <property type="protein sequence ID" value="MFC4159677.1"/>
    <property type="molecule type" value="Genomic_DNA"/>
</dbReference>
<dbReference type="RefSeq" id="WP_378163696.1">
    <property type="nucleotide sequence ID" value="NZ_JBHSBU010000001.1"/>
</dbReference>
<organism evidence="1 2">
    <name type="scientific">Chitinimonas lacunae</name>
    <dbReference type="NCBI Taxonomy" id="1963018"/>
    <lineage>
        <taxon>Bacteria</taxon>
        <taxon>Pseudomonadati</taxon>
        <taxon>Pseudomonadota</taxon>
        <taxon>Betaproteobacteria</taxon>
        <taxon>Neisseriales</taxon>
        <taxon>Chitinibacteraceae</taxon>
        <taxon>Chitinimonas</taxon>
    </lineage>
</organism>
<comment type="caution">
    <text evidence="1">The sequence shown here is derived from an EMBL/GenBank/DDBJ whole genome shotgun (WGS) entry which is preliminary data.</text>
</comment>
<gene>
    <name evidence="1" type="ORF">ACFOW7_09990</name>
</gene>
<sequence>MANQINENFAARTDEMCLAQVISTVGMTAQGVNPIEPGLRMFDLHEERFVENPSGMERDLAAATSSSWFSKLMGSNDDGRRVVRVSQWCADGVARAGGRPLPAYWVPQGGYCDIPINPGVNDGQFVFTPDFSGCSILVDQLNANEYRVYHVQGGDNYFQDEYAAQQDHGMGLAGAMTFADYGLNDQPRAAAFLKHDGGRWYIYHQSQSGAPVNYNGKVVSSMTAQTIRQVRRTPVANLLREVPRTNIVHTNTPVPVPAAAANWRAPNGLHAQAQRQPVPPPRTL</sequence>
<reference evidence="2" key="1">
    <citation type="journal article" date="2019" name="Int. J. Syst. Evol. Microbiol.">
        <title>The Global Catalogue of Microorganisms (GCM) 10K type strain sequencing project: providing services to taxonomists for standard genome sequencing and annotation.</title>
        <authorList>
            <consortium name="The Broad Institute Genomics Platform"/>
            <consortium name="The Broad Institute Genome Sequencing Center for Infectious Disease"/>
            <person name="Wu L."/>
            <person name="Ma J."/>
        </authorList>
    </citation>
    <scope>NUCLEOTIDE SEQUENCE [LARGE SCALE GENOMIC DNA]</scope>
    <source>
        <strain evidence="2">LMG 29894</strain>
    </source>
</reference>
<dbReference type="Proteomes" id="UP001595791">
    <property type="component" value="Unassembled WGS sequence"/>
</dbReference>
<proteinExistence type="predicted"/>
<evidence type="ECO:0000313" key="2">
    <source>
        <dbReference type="Proteomes" id="UP001595791"/>
    </source>
</evidence>
<name>A0ABV8MNB5_9NEIS</name>
<protein>
    <submittedName>
        <fullName evidence="1">Uncharacterized protein</fullName>
    </submittedName>
</protein>
<accession>A0ABV8MNB5</accession>